<dbReference type="InterPro" id="IPR050879">
    <property type="entry name" value="Acyltransferase_3"/>
</dbReference>
<accession>A0A8H6K475</accession>
<dbReference type="InterPro" id="IPR002656">
    <property type="entry name" value="Acyl_transf_3_dom"/>
</dbReference>
<sequence length="454" mass="51182">MWTKMFRKDCSDYMHLPSIPEEPGASSLSAGMSGLPTRSQHGQIEYLNGLRGLACLSVYIWHFCWPYQTGLFFAYGLDEQNTSFLQLPFVRLIYAGDAMVRVFFVLSGLVLSLGPLSAAYDGDIERVAKRVASLGIRRGFRLFIPPVVASICTLIASCLGWLDNLPPSTPAPTRAQQHARIPLRQPNVGLQILDWLHWVVQSLMNPWPSTTIPPASQYGSQFWTIPHEFRCSMTVFVLLVVLSPVRRRVRLYTTLGLSAYCMVLRREQEELSLFLAGMGLAQMKISREEGKPPKGNLWAKLEEIFTWFALVMGLYLLSWPPNKGYLSPPFRLLGTIDRQHNHWHNLGATILLSTVLKIRLAQRFLSLRPILYLGKISYALYCVHYLIVLAAGSRLLAFFWAWTGKESWLQEQGGFLLGFGLTTCAVIMASDVFYRTVDSAAIGLARKVEDLVTK</sequence>
<name>A0A8H6K475_9PEZI</name>
<evidence type="ECO:0000256" key="1">
    <source>
        <dbReference type="SAM" id="Phobius"/>
    </source>
</evidence>
<evidence type="ECO:0000313" key="3">
    <source>
        <dbReference type="EMBL" id="KAF6823961.1"/>
    </source>
</evidence>
<dbReference type="EMBL" id="WIGO01000202">
    <property type="protein sequence ID" value="KAF6823961.1"/>
    <property type="molecule type" value="Genomic_DNA"/>
</dbReference>
<feature type="transmembrane region" description="Helical" evidence="1">
    <location>
        <begin position="58"/>
        <end position="78"/>
    </location>
</feature>
<comment type="caution">
    <text evidence="3">The sequence shown here is derived from an EMBL/GenBank/DDBJ whole genome shotgun (WGS) entry which is preliminary data.</text>
</comment>
<dbReference type="PANTHER" id="PTHR23028:SF134">
    <property type="entry name" value="PUTATIVE (AFU_ORTHOLOGUE AFUA_4G08520)-RELATED"/>
    <property type="match status" value="1"/>
</dbReference>
<keyword evidence="1" id="KW-1133">Transmembrane helix</keyword>
<dbReference type="GO" id="GO:0016747">
    <property type="term" value="F:acyltransferase activity, transferring groups other than amino-acyl groups"/>
    <property type="evidence" value="ECO:0007669"/>
    <property type="project" value="InterPro"/>
</dbReference>
<dbReference type="AlphaFoldDB" id="A0A8H6K475"/>
<evidence type="ECO:0000259" key="2">
    <source>
        <dbReference type="Pfam" id="PF01757"/>
    </source>
</evidence>
<evidence type="ECO:0000313" key="4">
    <source>
        <dbReference type="Proteomes" id="UP000654918"/>
    </source>
</evidence>
<feature type="transmembrane region" description="Helical" evidence="1">
    <location>
        <begin position="414"/>
        <end position="434"/>
    </location>
</feature>
<reference evidence="3" key="1">
    <citation type="journal article" date="2020" name="Phytopathology">
        <title>Genome Sequence Resources of Colletotrichum truncatum, C. plurivorum, C. musicola, and C. sojae: Four Species Pathogenic to Soybean (Glycine max).</title>
        <authorList>
            <person name="Rogerio F."/>
            <person name="Boufleur T.R."/>
            <person name="Ciampi-Guillardi M."/>
            <person name="Sukno S.A."/>
            <person name="Thon M.R."/>
            <person name="Massola Junior N.S."/>
            <person name="Baroncelli R."/>
        </authorList>
    </citation>
    <scope>NUCLEOTIDE SEQUENCE</scope>
    <source>
        <strain evidence="3">LFN00145</strain>
    </source>
</reference>
<feature type="transmembrane region" description="Helical" evidence="1">
    <location>
        <begin position="227"/>
        <end position="245"/>
    </location>
</feature>
<dbReference type="Proteomes" id="UP000654918">
    <property type="component" value="Unassembled WGS sequence"/>
</dbReference>
<dbReference type="Pfam" id="PF01757">
    <property type="entry name" value="Acyl_transf_3"/>
    <property type="match status" value="1"/>
</dbReference>
<keyword evidence="1" id="KW-0472">Membrane</keyword>
<gene>
    <name evidence="3" type="ORF">CPLU01_11098</name>
</gene>
<proteinExistence type="predicted"/>
<keyword evidence="3" id="KW-0012">Acyltransferase</keyword>
<dbReference type="PANTHER" id="PTHR23028">
    <property type="entry name" value="ACETYLTRANSFERASE"/>
    <property type="match status" value="1"/>
</dbReference>
<feature type="transmembrane region" description="Helical" evidence="1">
    <location>
        <begin position="98"/>
        <end position="120"/>
    </location>
</feature>
<keyword evidence="4" id="KW-1185">Reference proteome</keyword>
<keyword evidence="1" id="KW-0812">Transmembrane</keyword>
<protein>
    <submittedName>
        <fullName evidence="3">Acyltransferase</fullName>
    </submittedName>
</protein>
<feature type="transmembrane region" description="Helical" evidence="1">
    <location>
        <begin position="378"/>
        <end position="402"/>
    </location>
</feature>
<feature type="domain" description="Acyltransferase 3" evidence="2">
    <location>
        <begin position="45"/>
        <end position="427"/>
    </location>
</feature>
<feature type="transmembrane region" description="Helical" evidence="1">
    <location>
        <begin position="140"/>
        <end position="162"/>
    </location>
</feature>
<keyword evidence="3" id="KW-0808">Transferase</keyword>
<organism evidence="3 4">
    <name type="scientific">Colletotrichum plurivorum</name>
    <dbReference type="NCBI Taxonomy" id="2175906"/>
    <lineage>
        <taxon>Eukaryota</taxon>
        <taxon>Fungi</taxon>
        <taxon>Dikarya</taxon>
        <taxon>Ascomycota</taxon>
        <taxon>Pezizomycotina</taxon>
        <taxon>Sordariomycetes</taxon>
        <taxon>Hypocreomycetidae</taxon>
        <taxon>Glomerellales</taxon>
        <taxon>Glomerellaceae</taxon>
        <taxon>Colletotrichum</taxon>
        <taxon>Colletotrichum orchidearum species complex</taxon>
    </lineage>
</organism>